<dbReference type="InterPro" id="IPR023210">
    <property type="entry name" value="NADP_OxRdtase_dom"/>
</dbReference>
<dbReference type="GO" id="GO:0000166">
    <property type="term" value="F:nucleotide binding"/>
    <property type="evidence" value="ECO:0007669"/>
    <property type="project" value="InterPro"/>
</dbReference>
<feature type="domain" description="Gfo/Idh/MocA-like oxidoreductase N-terminal" evidence="5">
    <location>
        <begin position="6"/>
        <end position="125"/>
    </location>
</feature>
<proteinExistence type="inferred from homology"/>
<dbReference type="SUPFAM" id="SSF51430">
    <property type="entry name" value="NAD(P)-linked oxidoreductase"/>
    <property type="match status" value="1"/>
</dbReference>
<dbReference type="SUPFAM" id="SSF51735">
    <property type="entry name" value="NAD(P)-binding Rossmann-fold domains"/>
    <property type="match status" value="1"/>
</dbReference>
<dbReference type="KEGG" id="mlz:F6J85_14045"/>
<dbReference type="InterPro" id="IPR055170">
    <property type="entry name" value="GFO_IDH_MocA-like_dom"/>
</dbReference>
<evidence type="ECO:0000259" key="4">
    <source>
        <dbReference type="Pfam" id="PF00248"/>
    </source>
</evidence>
<dbReference type="Pfam" id="PF01408">
    <property type="entry name" value="GFO_IDH_MocA"/>
    <property type="match status" value="1"/>
</dbReference>
<dbReference type="GO" id="GO:0016491">
    <property type="term" value="F:oxidoreductase activity"/>
    <property type="evidence" value="ECO:0007669"/>
    <property type="project" value="UniProtKB-KW"/>
</dbReference>
<gene>
    <name evidence="7" type="ORF">F6J85_14045</name>
</gene>
<dbReference type="RefSeq" id="WP_150925901.1">
    <property type="nucleotide sequence ID" value="NZ_CP044232.1"/>
</dbReference>
<sequence length="675" mass="73454">MSATVFKWGILGPGEVAERFAEQLPLSASGRLAAVASRDGARAAAFAARHGSAQTRAYGSYQDLIADPEIDAVYISTVHTEHAVWSVRAAEAGKHVLCEKPLTVTFAEAMAVHEAARRGGVVLVEAYMHRYHPQTEEVLRRVAEGEIGELQHIDAGYLFQAGSHTGRLFDPEVAGGGILDVGGYPASMAQAIVAATGRRPEPLTLTARASIHPSGVDQWSTASLTFADGITAHLTCAMSLADAPPLRIWGSEGVIEVPQPWTIPPRERPVFTVARAGEGRRTVVCEPAAVYAREADAVHTASEAGFAPDAADTAIALAQLLSRWRAAAGVRYPFERDDAFIPTVSRRPLVRGSHTMTYGTIADVDKPISRLVFGCDNQRDLGFASVVFDDFFERGGNAFDTAYEYGDRLQQKLFGQWMANRGVREEVFVIGKGAHTPYCDPANLESQLLETLEDLQTDHIDLYFMHRDNEEIPVGEFVDVLDRYHRSGAIRAFGGSNWSRERFDAANAYAQANGTQGFTALSNHFGLAEAHALPFPGSRHVTDRASKRWLEEAQIPLFAWASGARGFFSRANPADLSDPILVESYYSEQNFERLRRARELADNLGVTATAVALAYVLKQKFPTFALIGPRTLAETRTSTAALDIDLDDAAIAWLDIREAQAPSRRLAAQVTASDG</sequence>
<dbReference type="SUPFAM" id="SSF55347">
    <property type="entry name" value="Glyceraldehyde-3-phosphate dehydrogenase-like, C-terminal domain"/>
    <property type="match status" value="1"/>
</dbReference>
<keyword evidence="3" id="KW-0520">NAD</keyword>
<evidence type="ECO:0000313" key="7">
    <source>
        <dbReference type="EMBL" id="QEW04097.1"/>
    </source>
</evidence>
<evidence type="ECO:0000256" key="1">
    <source>
        <dbReference type="ARBA" id="ARBA00010928"/>
    </source>
</evidence>
<dbReference type="Pfam" id="PF00248">
    <property type="entry name" value="Aldo_ket_red"/>
    <property type="match status" value="1"/>
</dbReference>
<evidence type="ECO:0000256" key="3">
    <source>
        <dbReference type="ARBA" id="ARBA00023027"/>
    </source>
</evidence>
<feature type="domain" description="NADP-dependent oxidoreductase" evidence="4">
    <location>
        <begin position="388"/>
        <end position="655"/>
    </location>
</feature>
<dbReference type="InterPro" id="IPR036291">
    <property type="entry name" value="NAD(P)-bd_dom_sf"/>
</dbReference>
<comment type="similarity">
    <text evidence="1">Belongs to the Gfo/Idh/MocA family.</text>
</comment>
<dbReference type="Gene3D" id="3.40.50.720">
    <property type="entry name" value="NAD(P)-binding Rossmann-like Domain"/>
    <property type="match status" value="1"/>
</dbReference>
<dbReference type="InterPro" id="IPR050984">
    <property type="entry name" value="Gfo/Idh/MocA_domain"/>
</dbReference>
<feature type="domain" description="GFO/IDH/MocA-like oxidoreductase" evidence="6">
    <location>
        <begin position="138"/>
        <end position="256"/>
    </location>
</feature>
<evidence type="ECO:0000256" key="2">
    <source>
        <dbReference type="ARBA" id="ARBA00023002"/>
    </source>
</evidence>
<dbReference type="AlphaFoldDB" id="A0A5J6L6L9"/>
<dbReference type="PANTHER" id="PTHR22604">
    <property type="entry name" value="OXIDOREDUCTASES"/>
    <property type="match status" value="1"/>
</dbReference>
<keyword evidence="8" id="KW-1185">Reference proteome</keyword>
<reference evidence="8" key="1">
    <citation type="submission" date="2019-09" db="EMBL/GenBank/DDBJ databases">
        <title>Mumia zhuanghuii sp. nov. isolated from the intestinal contents of plateau pika (Ochotona curzoniae) in the Qinghai-Tibet plateau of China.</title>
        <authorList>
            <person name="Tian Z."/>
        </authorList>
    </citation>
    <scope>NUCLEOTIDE SEQUENCE [LARGE SCALE GENOMIC DNA]</scope>
    <source>
        <strain evidence="8">L-031</strain>
    </source>
</reference>
<dbReference type="Gene3D" id="3.20.20.100">
    <property type="entry name" value="NADP-dependent oxidoreductase domain"/>
    <property type="match status" value="1"/>
</dbReference>
<evidence type="ECO:0000313" key="8">
    <source>
        <dbReference type="Proteomes" id="UP000325516"/>
    </source>
</evidence>
<dbReference type="Proteomes" id="UP000325516">
    <property type="component" value="Chromosome"/>
</dbReference>
<accession>A0A5J6L6L9</accession>
<organism evidence="7 8">
    <name type="scientific">Microbacterium lushaniae</name>
    <dbReference type="NCBI Taxonomy" id="2614639"/>
    <lineage>
        <taxon>Bacteria</taxon>
        <taxon>Bacillati</taxon>
        <taxon>Actinomycetota</taxon>
        <taxon>Actinomycetes</taxon>
        <taxon>Micrococcales</taxon>
        <taxon>Microbacteriaceae</taxon>
        <taxon>Microbacterium</taxon>
    </lineage>
</organism>
<evidence type="ECO:0000259" key="6">
    <source>
        <dbReference type="Pfam" id="PF22725"/>
    </source>
</evidence>
<dbReference type="Gene3D" id="3.30.360.10">
    <property type="entry name" value="Dihydrodipicolinate Reductase, domain 2"/>
    <property type="match status" value="1"/>
</dbReference>
<dbReference type="CDD" id="cd19082">
    <property type="entry name" value="AKR_AKR10A1_2"/>
    <property type="match status" value="1"/>
</dbReference>
<name>A0A5J6L6L9_9MICO</name>
<dbReference type="InterPro" id="IPR000683">
    <property type="entry name" value="Gfo/Idh/MocA-like_OxRdtase_N"/>
</dbReference>
<dbReference type="EMBL" id="CP044232">
    <property type="protein sequence ID" value="QEW04097.1"/>
    <property type="molecule type" value="Genomic_DNA"/>
</dbReference>
<protein>
    <submittedName>
        <fullName evidence="7">Oxidoreductase</fullName>
    </submittedName>
</protein>
<dbReference type="PANTHER" id="PTHR22604:SF105">
    <property type="entry name" value="TRANS-1,2-DIHYDROBENZENE-1,2-DIOL DEHYDROGENASE"/>
    <property type="match status" value="1"/>
</dbReference>
<evidence type="ECO:0000259" key="5">
    <source>
        <dbReference type="Pfam" id="PF01408"/>
    </source>
</evidence>
<keyword evidence="2" id="KW-0560">Oxidoreductase</keyword>
<dbReference type="InterPro" id="IPR036812">
    <property type="entry name" value="NAD(P)_OxRdtase_dom_sf"/>
</dbReference>
<dbReference type="Pfam" id="PF22725">
    <property type="entry name" value="GFO_IDH_MocA_C3"/>
    <property type="match status" value="1"/>
</dbReference>